<dbReference type="Pfam" id="PF07732">
    <property type="entry name" value="Cu-oxidase_3"/>
    <property type="match status" value="1"/>
</dbReference>
<keyword evidence="2" id="KW-0479">Metal-binding</keyword>
<keyword evidence="10" id="KW-1185">Reference proteome</keyword>
<dbReference type="GO" id="GO:0005507">
    <property type="term" value="F:copper ion binding"/>
    <property type="evidence" value="ECO:0007669"/>
    <property type="project" value="InterPro"/>
</dbReference>
<dbReference type="PANTHER" id="PTHR11709:SF394">
    <property type="entry name" value="FI03373P-RELATED"/>
    <property type="match status" value="1"/>
</dbReference>
<accession>A0A6A6Q5Z5</accession>
<dbReference type="Proteomes" id="UP000799767">
    <property type="component" value="Unassembled WGS sequence"/>
</dbReference>
<dbReference type="Pfam" id="PF07731">
    <property type="entry name" value="Cu-oxidase_2"/>
    <property type="match status" value="1"/>
</dbReference>
<comment type="similarity">
    <text evidence="1">Belongs to the multicopper oxidase family.</text>
</comment>
<feature type="domain" description="Plastocyanin-like" evidence="6">
    <location>
        <begin position="174"/>
        <end position="330"/>
    </location>
</feature>
<dbReference type="GO" id="GO:0016491">
    <property type="term" value="F:oxidoreductase activity"/>
    <property type="evidence" value="ECO:0007669"/>
    <property type="project" value="UniProtKB-KW"/>
</dbReference>
<keyword evidence="3" id="KW-0560">Oxidoreductase</keyword>
<dbReference type="Gene3D" id="2.60.40.420">
    <property type="entry name" value="Cupredoxins - blue copper proteins"/>
    <property type="match status" value="3"/>
</dbReference>
<sequence>MSGVKMVSLTTFILGVLAWAPSTSARSPSSYGAPKIHDETFVPDHVLRVTFANVSIACEHRPSVLINGTIPGPELRLQPGKPTWIRVYNDMQGSNTTMHWHGLSQRSAIFSDGTPAASEWPIPPLHYFDYEVFPETNDAGTYFYHSHVGFQFGTASGPLIVEDVGKPPYEYDEEMVVQLNDYFNKTDLNITIGLTSNPFVWSGETNAVLINGVGVSNTATAGKAGCSIPVIDVEPGKIYRLRFIGATSLSMVQLGIVGHDNFTIVAADGQYTKPHTEKFMQVSTGQRFDVIFQAKSQAEIRNQTDYLIQFETKDRPTVYYGYGVLRYSNARPTITVGPAKPPLALSNATYDWSEYALEPLQANNFPSASEVTRRLTIHPRQVFGDTDIWRLNGVQWNESTIQTTPADRPYLVNVYENGPDAIPNYERALKNKGWDNVTYTWPFKVGEVVEVVIQNTGSLVQNNGGVDFHPFHAHGGHYYDIGSGNGTYNATENDEKLQGYNPVLRDTTNLYRYETVTTAGANAGWRAWRIRIDDPGVWMVHCHINQHMIMGMQMVWVMGDFKQITAIPEPYISGYLAFGGSAYGNESYAPSYVHQFHD</sequence>
<dbReference type="InterPro" id="IPR035666">
    <property type="entry name" value="MCO_CuRO_3"/>
</dbReference>
<dbReference type="NCBIfam" id="TIGR03390">
    <property type="entry name" value="ascorbOXfungal"/>
    <property type="match status" value="1"/>
</dbReference>
<dbReference type="InterPro" id="IPR033138">
    <property type="entry name" value="Cu_oxidase_CS"/>
</dbReference>
<organism evidence="9 10">
    <name type="scientific">Neohortaea acidophila</name>
    <dbReference type="NCBI Taxonomy" id="245834"/>
    <lineage>
        <taxon>Eukaryota</taxon>
        <taxon>Fungi</taxon>
        <taxon>Dikarya</taxon>
        <taxon>Ascomycota</taxon>
        <taxon>Pezizomycotina</taxon>
        <taxon>Dothideomycetes</taxon>
        <taxon>Dothideomycetidae</taxon>
        <taxon>Mycosphaerellales</taxon>
        <taxon>Teratosphaeriaceae</taxon>
        <taxon>Neohortaea</taxon>
    </lineage>
</organism>
<dbReference type="OrthoDB" id="2121828at2759"/>
<proteinExistence type="inferred from homology"/>
<evidence type="ECO:0000313" key="10">
    <source>
        <dbReference type="Proteomes" id="UP000799767"/>
    </source>
</evidence>
<dbReference type="InterPro" id="IPR011706">
    <property type="entry name" value="Cu-oxidase_C"/>
</dbReference>
<keyword evidence="5" id="KW-0732">Signal</keyword>
<evidence type="ECO:0000259" key="7">
    <source>
        <dbReference type="Pfam" id="PF07731"/>
    </source>
</evidence>
<dbReference type="PANTHER" id="PTHR11709">
    <property type="entry name" value="MULTI-COPPER OXIDASE"/>
    <property type="match status" value="1"/>
</dbReference>
<dbReference type="PROSITE" id="PS00080">
    <property type="entry name" value="MULTICOPPER_OXIDASE2"/>
    <property type="match status" value="1"/>
</dbReference>
<dbReference type="CDD" id="cd13873">
    <property type="entry name" value="CuRO_2_AAO_like_2"/>
    <property type="match status" value="1"/>
</dbReference>
<feature type="domain" description="Plastocyanin-like" evidence="8">
    <location>
        <begin position="49"/>
        <end position="163"/>
    </location>
</feature>
<feature type="domain" description="Plastocyanin-like" evidence="7">
    <location>
        <begin position="424"/>
        <end position="557"/>
    </location>
</feature>
<dbReference type="InterPro" id="IPR002355">
    <property type="entry name" value="Cu_oxidase_Cu_BS"/>
</dbReference>
<dbReference type="RefSeq" id="XP_033594060.1">
    <property type="nucleotide sequence ID" value="XM_033737952.1"/>
</dbReference>
<dbReference type="InterPro" id="IPR017762">
    <property type="entry name" value="Multicopper_oxidase_fun"/>
</dbReference>
<dbReference type="InterPro" id="IPR001117">
    <property type="entry name" value="Cu-oxidase_2nd"/>
</dbReference>
<evidence type="ECO:0000256" key="1">
    <source>
        <dbReference type="ARBA" id="ARBA00010609"/>
    </source>
</evidence>
<evidence type="ECO:0000313" key="9">
    <source>
        <dbReference type="EMBL" id="KAF2487491.1"/>
    </source>
</evidence>
<reference evidence="9" key="1">
    <citation type="journal article" date="2020" name="Stud. Mycol.">
        <title>101 Dothideomycetes genomes: a test case for predicting lifestyles and emergence of pathogens.</title>
        <authorList>
            <person name="Haridas S."/>
            <person name="Albert R."/>
            <person name="Binder M."/>
            <person name="Bloem J."/>
            <person name="Labutti K."/>
            <person name="Salamov A."/>
            <person name="Andreopoulos B."/>
            <person name="Baker S."/>
            <person name="Barry K."/>
            <person name="Bills G."/>
            <person name="Bluhm B."/>
            <person name="Cannon C."/>
            <person name="Castanera R."/>
            <person name="Culley D."/>
            <person name="Daum C."/>
            <person name="Ezra D."/>
            <person name="Gonzalez J."/>
            <person name="Henrissat B."/>
            <person name="Kuo A."/>
            <person name="Liang C."/>
            <person name="Lipzen A."/>
            <person name="Lutzoni F."/>
            <person name="Magnuson J."/>
            <person name="Mondo S."/>
            <person name="Nolan M."/>
            <person name="Ohm R."/>
            <person name="Pangilinan J."/>
            <person name="Park H.-J."/>
            <person name="Ramirez L."/>
            <person name="Alfaro M."/>
            <person name="Sun H."/>
            <person name="Tritt A."/>
            <person name="Yoshinaga Y."/>
            <person name="Zwiers L.-H."/>
            <person name="Turgeon B."/>
            <person name="Goodwin S."/>
            <person name="Spatafora J."/>
            <person name="Crous P."/>
            <person name="Grigoriev I."/>
        </authorList>
    </citation>
    <scope>NUCLEOTIDE SEQUENCE</scope>
    <source>
        <strain evidence="9">CBS 113389</strain>
    </source>
</reference>
<dbReference type="EMBL" id="MU001631">
    <property type="protein sequence ID" value="KAF2487491.1"/>
    <property type="molecule type" value="Genomic_DNA"/>
</dbReference>
<protein>
    <submittedName>
        <fullName evidence="9">L-ascorbate oxidase</fullName>
    </submittedName>
</protein>
<dbReference type="InterPro" id="IPR045087">
    <property type="entry name" value="Cu-oxidase_fam"/>
</dbReference>
<dbReference type="PROSITE" id="PS00079">
    <property type="entry name" value="MULTICOPPER_OXIDASE1"/>
    <property type="match status" value="1"/>
</dbReference>
<evidence type="ECO:0000256" key="5">
    <source>
        <dbReference type="SAM" id="SignalP"/>
    </source>
</evidence>
<dbReference type="CDD" id="cd13895">
    <property type="entry name" value="CuRO_3_AAO_like_2"/>
    <property type="match status" value="1"/>
</dbReference>
<name>A0A6A6Q5Z5_9PEZI</name>
<feature type="chain" id="PRO_5025337352" evidence="5">
    <location>
        <begin position="26"/>
        <end position="598"/>
    </location>
</feature>
<dbReference type="InterPro" id="IPR011707">
    <property type="entry name" value="Cu-oxidase-like_N"/>
</dbReference>
<gene>
    <name evidence="9" type="ORF">BDY17DRAFT_337256</name>
</gene>
<evidence type="ECO:0000256" key="3">
    <source>
        <dbReference type="ARBA" id="ARBA00023002"/>
    </source>
</evidence>
<keyword evidence="4" id="KW-0186">Copper</keyword>
<dbReference type="SUPFAM" id="SSF49503">
    <property type="entry name" value="Cupredoxins"/>
    <property type="match status" value="3"/>
</dbReference>
<dbReference type="GeneID" id="54478954"/>
<feature type="signal peptide" evidence="5">
    <location>
        <begin position="1"/>
        <end position="25"/>
    </location>
</feature>
<evidence type="ECO:0000256" key="2">
    <source>
        <dbReference type="ARBA" id="ARBA00022723"/>
    </source>
</evidence>
<evidence type="ECO:0000259" key="8">
    <source>
        <dbReference type="Pfam" id="PF07732"/>
    </source>
</evidence>
<dbReference type="AlphaFoldDB" id="A0A6A6Q5Z5"/>
<dbReference type="InterPro" id="IPR008972">
    <property type="entry name" value="Cupredoxin"/>
</dbReference>
<evidence type="ECO:0000256" key="4">
    <source>
        <dbReference type="ARBA" id="ARBA00023008"/>
    </source>
</evidence>
<dbReference type="Pfam" id="PF00394">
    <property type="entry name" value="Cu-oxidase"/>
    <property type="match status" value="1"/>
</dbReference>
<evidence type="ECO:0000259" key="6">
    <source>
        <dbReference type="Pfam" id="PF00394"/>
    </source>
</evidence>